<evidence type="ECO:0000259" key="7">
    <source>
        <dbReference type="PROSITE" id="PS50137"/>
    </source>
</evidence>
<dbReference type="Gene3D" id="3.30.160.20">
    <property type="match status" value="2"/>
</dbReference>
<accession>A0A7S3EI55</accession>
<evidence type="ECO:0000256" key="3">
    <source>
        <dbReference type="ARBA" id="ARBA00022759"/>
    </source>
</evidence>
<dbReference type="GO" id="GO:0010468">
    <property type="term" value="P:regulation of gene expression"/>
    <property type="evidence" value="ECO:0007669"/>
    <property type="project" value="TreeGrafter"/>
</dbReference>
<evidence type="ECO:0000313" key="9">
    <source>
        <dbReference type="EMBL" id="CAE0056177.1"/>
    </source>
</evidence>
<keyword evidence="4" id="KW-0378">Hydrolase</keyword>
<dbReference type="InterPro" id="IPR014720">
    <property type="entry name" value="dsRBD_dom"/>
</dbReference>
<dbReference type="InterPro" id="IPR036389">
    <property type="entry name" value="RNase_III_sf"/>
</dbReference>
<dbReference type="PROSITE" id="PS50137">
    <property type="entry name" value="DS_RBD"/>
    <property type="match status" value="2"/>
</dbReference>
<evidence type="ECO:0000256" key="5">
    <source>
        <dbReference type="ARBA" id="ARBA00022884"/>
    </source>
</evidence>
<name>A0A7S3EI55_9RHOD</name>
<dbReference type="Gene3D" id="1.10.1520.10">
    <property type="entry name" value="Ribonuclease III domain"/>
    <property type="match status" value="1"/>
</dbReference>
<reference evidence="9" key="1">
    <citation type="submission" date="2021-01" db="EMBL/GenBank/DDBJ databases">
        <authorList>
            <person name="Corre E."/>
            <person name="Pelletier E."/>
            <person name="Niang G."/>
            <person name="Scheremetjew M."/>
            <person name="Finn R."/>
            <person name="Kale V."/>
            <person name="Holt S."/>
            <person name="Cochrane G."/>
            <person name="Meng A."/>
            <person name="Brown T."/>
            <person name="Cohen L."/>
        </authorList>
    </citation>
    <scope>NUCLEOTIDE SEQUENCE</scope>
    <source>
        <strain evidence="9">CCMP 769</strain>
    </source>
</reference>
<dbReference type="GO" id="GO:0003725">
    <property type="term" value="F:double-stranded RNA binding"/>
    <property type="evidence" value="ECO:0007669"/>
    <property type="project" value="TreeGrafter"/>
</dbReference>
<dbReference type="HAMAP" id="MF_00104">
    <property type="entry name" value="RNase_III"/>
    <property type="match status" value="1"/>
</dbReference>
<evidence type="ECO:0000259" key="8">
    <source>
        <dbReference type="PROSITE" id="PS50142"/>
    </source>
</evidence>
<dbReference type="PANTHER" id="PTHR11207">
    <property type="entry name" value="RIBONUCLEASE III"/>
    <property type="match status" value="1"/>
</dbReference>
<organism evidence="9">
    <name type="scientific">Rhodosorus marinus</name>
    <dbReference type="NCBI Taxonomy" id="101924"/>
    <lineage>
        <taxon>Eukaryota</taxon>
        <taxon>Rhodophyta</taxon>
        <taxon>Stylonematophyceae</taxon>
        <taxon>Stylonematales</taxon>
        <taxon>Stylonemataceae</taxon>
        <taxon>Rhodosorus</taxon>
    </lineage>
</organism>
<evidence type="ECO:0000256" key="1">
    <source>
        <dbReference type="ARBA" id="ARBA00010183"/>
    </source>
</evidence>
<dbReference type="EMBL" id="HBHW01031460">
    <property type="protein sequence ID" value="CAE0056177.1"/>
    <property type="molecule type" value="Transcribed_RNA"/>
</dbReference>
<dbReference type="PROSITE" id="PS00517">
    <property type="entry name" value="RNASE_3_1"/>
    <property type="match status" value="1"/>
</dbReference>
<evidence type="ECO:0000256" key="6">
    <source>
        <dbReference type="PROSITE-ProRule" id="PRU00266"/>
    </source>
</evidence>
<evidence type="ECO:0000256" key="2">
    <source>
        <dbReference type="ARBA" id="ARBA00022722"/>
    </source>
</evidence>
<proteinExistence type="inferred from homology"/>
<dbReference type="SMART" id="SM00535">
    <property type="entry name" value="RIBOc"/>
    <property type="match status" value="1"/>
</dbReference>
<gene>
    <name evidence="9" type="ORF">RMAR00112_LOCUS24219</name>
</gene>
<keyword evidence="5 6" id="KW-0694">RNA-binding</keyword>
<dbReference type="SUPFAM" id="SSF54768">
    <property type="entry name" value="dsRNA-binding domain-like"/>
    <property type="match status" value="2"/>
</dbReference>
<sequence length="904" mass="101860">MSPTTYASLCFHGGFGISDRRSRRGFSHRRKSMHPVVKSSFRHGHRRDYVVKARIWDQRNDEEKLARRRPLGIPDRIVTEVEQALSHTFKHKQLIRTALVHNSVSQERLVYIVNGKDPVKIDNERLEFLGDAVLYIVLAETLYRHKPVLSEGDMTSIRGRLLTREACAAYVKNLGLDKYVVFGRFVRRHELRKSTTVQGDFFEALLGALYLDGGFKAAKKFLNDKVLPTVPDFLTVTEEAEDSARRNYRNVLQSYLQKRFRGLPSVAEEKVEGPDHEKRFTYSVHFRDKILGTGEGVTKKQAVNVACLHALQNLGVNPEVDEETEEDEEEEEVVVVGDSSSLTEDGLLPLWPKFDFKNTMLNYSRDLYGFEPELIPLERAEDFTAEDTEDRFIYAVSMDGSLMAAGSGRTKKEAEQRAARRFIPLPTVLSLVKKAENCGTRESVQAMLKDLTTVAEENLAHQRERMRFMHERESEQADISEEVALQLEPIDVVNGPEADAEGARDQLSPMTEGDFAEHVGAESRHEHFREPPPRRRGVLAESLDVLYDYGVLYAPCLDLVQESPVDIVQLIRTTERVGRMSGRTALVLSYHYISVLNLFGRSKMHAKLKQEVFTEVVSRRTIFCNIDAIGTVEVTTLPTGPPAFSIHAKATSPVLDADQVGFFLAKVYPDEASIRSNVDAAEILVPVNHQVHCELVSPDTHEYEVLFEGTEVLWPFLLSGSVKKEYAVVKEKTSGYVEEGSPIHGLDGHVPVPEGENSAAQHGEVTESEQTSLFSDEQLNVLHSLLVAAVECGICRIGMRLLGAMGIAEESSMEESRELLMNSVQAWELWTDRETPHPEQLEKVRELSHKLARASSRSLALISSRLGEAELTEGLPDAIGDVIERIQEENLIVQTRKFRFETHC</sequence>
<feature type="domain" description="DRBM" evidence="7">
    <location>
        <begin position="355"/>
        <end position="423"/>
    </location>
</feature>
<dbReference type="SUPFAM" id="SSF69065">
    <property type="entry name" value="RNase III domain-like"/>
    <property type="match status" value="1"/>
</dbReference>
<dbReference type="CDD" id="cd10845">
    <property type="entry name" value="DSRM_RNAse_III_family"/>
    <property type="match status" value="1"/>
</dbReference>
<dbReference type="SMART" id="SM00358">
    <property type="entry name" value="DSRM"/>
    <property type="match status" value="1"/>
</dbReference>
<feature type="domain" description="DRBM" evidence="7">
    <location>
        <begin position="247"/>
        <end position="316"/>
    </location>
</feature>
<dbReference type="AlphaFoldDB" id="A0A7S3EI55"/>
<feature type="domain" description="RNase III" evidence="8">
    <location>
        <begin position="78"/>
        <end position="214"/>
    </location>
</feature>
<comment type="similarity">
    <text evidence="1">Belongs to the ribonuclease III family.</text>
</comment>
<dbReference type="Pfam" id="PF00035">
    <property type="entry name" value="dsrm"/>
    <property type="match status" value="2"/>
</dbReference>
<dbReference type="CDD" id="cd00593">
    <property type="entry name" value="RIBOc"/>
    <property type="match status" value="1"/>
</dbReference>
<dbReference type="GO" id="GO:0004525">
    <property type="term" value="F:ribonuclease III activity"/>
    <property type="evidence" value="ECO:0007669"/>
    <property type="project" value="InterPro"/>
</dbReference>
<dbReference type="Pfam" id="PF14622">
    <property type="entry name" value="Ribonucleas_3_3"/>
    <property type="match status" value="1"/>
</dbReference>
<evidence type="ECO:0000256" key="4">
    <source>
        <dbReference type="ARBA" id="ARBA00022801"/>
    </source>
</evidence>
<dbReference type="NCBIfam" id="TIGR02191">
    <property type="entry name" value="RNaseIII"/>
    <property type="match status" value="1"/>
</dbReference>
<keyword evidence="3" id="KW-0255">Endonuclease</keyword>
<dbReference type="PROSITE" id="PS50142">
    <property type="entry name" value="RNASE_3_2"/>
    <property type="match status" value="1"/>
</dbReference>
<protein>
    <submittedName>
        <fullName evidence="9">Uncharacterized protein</fullName>
    </submittedName>
</protein>
<dbReference type="GO" id="GO:0006364">
    <property type="term" value="P:rRNA processing"/>
    <property type="evidence" value="ECO:0007669"/>
    <property type="project" value="InterPro"/>
</dbReference>
<dbReference type="InterPro" id="IPR000999">
    <property type="entry name" value="RNase_III_dom"/>
</dbReference>
<dbReference type="PANTHER" id="PTHR11207:SF0">
    <property type="entry name" value="RIBONUCLEASE 3"/>
    <property type="match status" value="1"/>
</dbReference>
<dbReference type="InterPro" id="IPR011907">
    <property type="entry name" value="RNase_III"/>
</dbReference>
<keyword evidence="2" id="KW-0540">Nuclease</keyword>